<protein>
    <submittedName>
        <fullName evidence="1">Uncharacterized protein</fullName>
    </submittedName>
</protein>
<keyword evidence="2" id="KW-1185">Reference proteome</keyword>
<dbReference type="AlphaFoldDB" id="A0A9X1SZJ3"/>
<gene>
    <name evidence="1" type="ORF">LRX75_01305</name>
</gene>
<proteinExistence type="predicted"/>
<dbReference type="RefSeq" id="WP_231811401.1">
    <property type="nucleotide sequence ID" value="NZ_JAJOZR010000001.1"/>
</dbReference>
<sequence>MAGVRHVLRLESLRDDLETRLFLHEERRCLGDEEVDDGTGQDLKVRIRDLSREISALRQCAGC</sequence>
<comment type="caution">
    <text evidence="1">The sequence shown here is derived from an EMBL/GenBank/DDBJ whole genome shotgun (WGS) entry which is preliminary data.</text>
</comment>
<name>A0A9X1SZJ3_9HYPH</name>
<reference evidence="1" key="1">
    <citation type="submission" date="2021-12" db="EMBL/GenBank/DDBJ databases">
        <authorList>
            <person name="Li Y."/>
        </authorList>
    </citation>
    <scope>NUCLEOTIDE SEQUENCE</scope>
    <source>
        <strain evidence="1">DKSPLA3</strain>
    </source>
</reference>
<dbReference type="Proteomes" id="UP001139089">
    <property type="component" value="Unassembled WGS sequence"/>
</dbReference>
<dbReference type="EMBL" id="JAJOZR010000001">
    <property type="protein sequence ID" value="MCD7107665.1"/>
    <property type="molecule type" value="Genomic_DNA"/>
</dbReference>
<accession>A0A9X1SZJ3</accession>
<evidence type="ECO:0000313" key="2">
    <source>
        <dbReference type="Proteomes" id="UP001139089"/>
    </source>
</evidence>
<evidence type="ECO:0000313" key="1">
    <source>
        <dbReference type="EMBL" id="MCD7107665.1"/>
    </source>
</evidence>
<organism evidence="1 2">
    <name type="scientific">Rhizobium quercicola</name>
    <dbReference type="NCBI Taxonomy" id="2901226"/>
    <lineage>
        <taxon>Bacteria</taxon>
        <taxon>Pseudomonadati</taxon>
        <taxon>Pseudomonadota</taxon>
        <taxon>Alphaproteobacteria</taxon>
        <taxon>Hyphomicrobiales</taxon>
        <taxon>Rhizobiaceae</taxon>
        <taxon>Rhizobium/Agrobacterium group</taxon>
        <taxon>Rhizobium</taxon>
    </lineage>
</organism>